<keyword evidence="1" id="KW-0645">Protease</keyword>
<dbReference type="GO" id="GO:0016486">
    <property type="term" value="P:peptide hormone processing"/>
    <property type="evidence" value="ECO:0007669"/>
    <property type="project" value="TreeGrafter"/>
</dbReference>
<dbReference type="Gene3D" id="2.60.120.260">
    <property type="entry name" value="Galactose-binding domain-like"/>
    <property type="match status" value="1"/>
</dbReference>
<evidence type="ECO:0000256" key="4">
    <source>
        <dbReference type="SAM" id="MobiDB-lite"/>
    </source>
</evidence>
<feature type="compositionally biased region" description="Basic and acidic residues" evidence="4">
    <location>
        <begin position="104"/>
        <end position="120"/>
    </location>
</feature>
<feature type="region of interest" description="Disordered" evidence="4">
    <location>
        <begin position="230"/>
        <end position="252"/>
    </location>
</feature>
<sequence length="301" mass="33088">LTSPMGTKSKLLSKRPFDNDVAGFHAWPFMSVHFWGEMANGTWTLTVHSGHAVGLVIVYIPFIVRLRWVSFIGWSLTLYGVSSKPPHHPSLTKSAGPNPSTPRSTRERHPLASMLEEHEPPGVLSRPKSPQPQSSIGFNAKSPSAGFPPDAYAVEIDGNLPLLPPPFQLPFDPNYMNIWSESIIDNAGNDRWHGTGGNNHRSHPILSNGVRNGIHQYQNPYAGGYGLERLNSPRKSTTSGDENGGVGGWQRIDLPRQSAGKSVKSSSVWWLKDKVNGASTDIVATWSSLFAIFYTFVRLLV</sequence>
<feature type="compositionally biased region" description="Polar residues" evidence="4">
    <location>
        <begin position="91"/>
        <end position="103"/>
    </location>
</feature>
<dbReference type="Pfam" id="PF01483">
    <property type="entry name" value="P_proprotein"/>
    <property type="match status" value="1"/>
</dbReference>
<dbReference type="InterPro" id="IPR008979">
    <property type="entry name" value="Galactose-bd-like_sf"/>
</dbReference>
<feature type="region of interest" description="Disordered" evidence="4">
    <location>
        <begin position="87"/>
        <end position="142"/>
    </location>
</feature>
<keyword evidence="3" id="KW-0720">Serine protease</keyword>
<dbReference type="GO" id="GO:0005802">
    <property type="term" value="C:trans-Golgi network"/>
    <property type="evidence" value="ECO:0007669"/>
    <property type="project" value="TreeGrafter"/>
</dbReference>
<feature type="domain" description="P/Homo B" evidence="5">
    <location>
        <begin position="1"/>
        <end position="84"/>
    </location>
</feature>
<evidence type="ECO:0000259" key="5">
    <source>
        <dbReference type="PROSITE" id="PS51829"/>
    </source>
</evidence>
<evidence type="ECO:0000313" key="6">
    <source>
        <dbReference type="WBParaSite" id="HNAJ_0000331901-mRNA-1"/>
    </source>
</evidence>
<reference evidence="6" key="1">
    <citation type="submission" date="2017-02" db="UniProtKB">
        <authorList>
            <consortium name="WormBaseParasite"/>
        </authorList>
    </citation>
    <scope>IDENTIFICATION</scope>
</reference>
<evidence type="ECO:0000256" key="2">
    <source>
        <dbReference type="ARBA" id="ARBA00022801"/>
    </source>
</evidence>
<organism evidence="6">
    <name type="scientific">Rodentolepis nana</name>
    <name type="common">Dwarf tapeworm</name>
    <name type="synonym">Hymenolepis nana</name>
    <dbReference type="NCBI Taxonomy" id="102285"/>
    <lineage>
        <taxon>Eukaryota</taxon>
        <taxon>Metazoa</taxon>
        <taxon>Spiralia</taxon>
        <taxon>Lophotrochozoa</taxon>
        <taxon>Platyhelminthes</taxon>
        <taxon>Cestoda</taxon>
        <taxon>Eucestoda</taxon>
        <taxon>Cyclophyllidea</taxon>
        <taxon>Hymenolepididae</taxon>
        <taxon>Rodentolepis</taxon>
    </lineage>
</organism>
<name>A0A0R3T8D1_RODNA</name>
<dbReference type="PANTHER" id="PTHR42884">
    <property type="entry name" value="PROPROTEIN CONVERTASE SUBTILISIN/KEXIN-RELATED"/>
    <property type="match status" value="1"/>
</dbReference>
<dbReference type="GO" id="GO:0004252">
    <property type="term" value="F:serine-type endopeptidase activity"/>
    <property type="evidence" value="ECO:0007669"/>
    <property type="project" value="InterPro"/>
</dbReference>
<dbReference type="SUPFAM" id="SSF49785">
    <property type="entry name" value="Galactose-binding domain-like"/>
    <property type="match status" value="1"/>
</dbReference>
<dbReference type="GO" id="GO:0000139">
    <property type="term" value="C:Golgi membrane"/>
    <property type="evidence" value="ECO:0007669"/>
    <property type="project" value="TreeGrafter"/>
</dbReference>
<dbReference type="WBParaSite" id="HNAJ_0000331901-mRNA-1">
    <property type="protein sequence ID" value="HNAJ_0000331901-mRNA-1"/>
    <property type="gene ID" value="HNAJ_0000331901"/>
</dbReference>
<protein>
    <submittedName>
        <fullName evidence="6">P/Homo B domain-containing protein</fullName>
    </submittedName>
</protein>
<dbReference type="STRING" id="102285.A0A0R3T8D1"/>
<dbReference type="InterPro" id="IPR002884">
    <property type="entry name" value="P_dom"/>
</dbReference>
<proteinExistence type="predicted"/>
<dbReference type="PROSITE" id="PS51829">
    <property type="entry name" value="P_HOMO_B"/>
    <property type="match status" value="1"/>
</dbReference>
<keyword evidence="2" id="KW-0378">Hydrolase</keyword>
<evidence type="ECO:0000256" key="3">
    <source>
        <dbReference type="ARBA" id="ARBA00022825"/>
    </source>
</evidence>
<dbReference type="PANTHER" id="PTHR42884:SF3">
    <property type="entry name" value="FURIN-LIKE PROTEASE 1, ISOFORMS 1_1-X_2"/>
    <property type="match status" value="1"/>
</dbReference>
<evidence type="ECO:0000256" key="1">
    <source>
        <dbReference type="ARBA" id="ARBA00022670"/>
    </source>
</evidence>
<accession>A0A0R3T8D1</accession>
<dbReference type="AlphaFoldDB" id="A0A0R3T8D1"/>